<name>A0ABC9W087_GRUJA</name>
<accession>A0ABC9W087</accession>
<evidence type="ECO:0000313" key="3">
    <source>
        <dbReference type="EMBL" id="GAB0178536.1"/>
    </source>
</evidence>
<evidence type="ECO:0000256" key="1">
    <source>
        <dbReference type="SAM" id="MobiDB-lite"/>
    </source>
</evidence>
<dbReference type="Proteomes" id="UP001623348">
    <property type="component" value="Unassembled WGS sequence"/>
</dbReference>
<dbReference type="InterPro" id="IPR000477">
    <property type="entry name" value="RT_dom"/>
</dbReference>
<keyword evidence="4" id="KW-1185">Reference proteome</keyword>
<protein>
    <submittedName>
        <fullName evidence="3">Mitochondrial enolase superfamily member 1</fullName>
    </submittedName>
</protein>
<evidence type="ECO:0000259" key="2">
    <source>
        <dbReference type="Pfam" id="PF00078"/>
    </source>
</evidence>
<dbReference type="Pfam" id="PF00078">
    <property type="entry name" value="RVT_1"/>
    <property type="match status" value="1"/>
</dbReference>
<sequence>MYGLDEQTARCIEHCLNGRAQGMMISGTKSSWRLVTSGVPQGSLLGLILFNIFINDLDEGAEHTISKLADDVRPAGVADTPEGHAAIQRDINRQEKWANRNLMKFSKGKCKAPHLGTTPVGAEDHPAGKQLGRKGPGISWWTPS</sequence>
<proteinExistence type="predicted"/>
<feature type="region of interest" description="Disordered" evidence="1">
    <location>
        <begin position="119"/>
        <end position="144"/>
    </location>
</feature>
<gene>
    <name evidence="3" type="ORF">GRJ2_000318900</name>
</gene>
<comment type="caution">
    <text evidence="3">The sequence shown here is derived from an EMBL/GenBank/DDBJ whole genome shotgun (WGS) entry which is preliminary data.</text>
</comment>
<dbReference type="PANTHER" id="PTHR33332">
    <property type="entry name" value="REVERSE TRANSCRIPTASE DOMAIN-CONTAINING PROTEIN"/>
    <property type="match status" value="1"/>
</dbReference>
<dbReference type="AlphaFoldDB" id="A0ABC9W087"/>
<reference evidence="3 4" key="1">
    <citation type="submission" date="2024-06" db="EMBL/GenBank/DDBJ databases">
        <title>The draft genome of Grus japonensis, version 3.</title>
        <authorList>
            <person name="Nabeshima K."/>
            <person name="Suzuki S."/>
            <person name="Onuma M."/>
        </authorList>
    </citation>
    <scope>NUCLEOTIDE SEQUENCE [LARGE SCALE GENOMIC DNA]</scope>
    <source>
        <strain evidence="3 4">451A</strain>
    </source>
</reference>
<feature type="domain" description="Reverse transcriptase" evidence="2">
    <location>
        <begin position="11"/>
        <end position="113"/>
    </location>
</feature>
<evidence type="ECO:0000313" key="4">
    <source>
        <dbReference type="Proteomes" id="UP001623348"/>
    </source>
</evidence>
<dbReference type="EMBL" id="BAAFJT010000001">
    <property type="protein sequence ID" value="GAB0178536.1"/>
    <property type="molecule type" value="Genomic_DNA"/>
</dbReference>
<organism evidence="3 4">
    <name type="scientific">Grus japonensis</name>
    <name type="common">Japanese crane</name>
    <name type="synonym">Red-crowned crane</name>
    <dbReference type="NCBI Taxonomy" id="30415"/>
    <lineage>
        <taxon>Eukaryota</taxon>
        <taxon>Metazoa</taxon>
        <taxon>Chordata</taxon>
        <taxon>Craniata</taxon>
        <taxon>Vertebrata</taxon>
        <taxon>Euteleostomi</taxon>
        <taxon>Archelosauria</taxon>
        <taxon>Archosauria</taxon>
        <taxon>Dinosauria</taxon>
        <taxon>Saurischia</taxon>
        <taxon>Theropoda</taxon>
        <taxon>Coelurosauria</taxon>
        <taxon>Aves</taxon>
        <taxon>Neognathae</taxon>
        <taxon>Neoaves</taxon>
        <taxon>Gruiformes</taxon>
        <taxon>Gruidae</taxon>
        <taxon>Grus</taxon>
    </lineage>
</organism>